<proteinExistence type="predicted"/>
<dbReference type="PANTHER" id="PTHR34585">
    <property type="match status" value="1"/>
</dbReference>
<dbReference type="Proteomes" id="UP000254156">
    <property type="component" value="Unassembled WGS sequence"/>
</dbReference>
<accession>A0A0A2EJ47</accession>
<dbReference type="RefSeq" id="WP_025003738.1">
    <property type="nucleotide sequence ID" value="NZ_JRFA01000002.1"/>
</dbReference>
<dbReference type="AlphaFoldDB" id="A0A0A2EJ47"/>
<keyword evidence="4" id="KW-1185">Reference proteome</keyword>
<protein>
    <submittedName>
        <fullName evidence="2">Excisionase</fullName>
    </submittedName>
    <submittedName>
        <fullName evidence="3">Helix-turn-helix domain</fullName>
    </submittedName>
</protein>
<dbReference type="EMBL" id="UGTF01000002">
    <property type="protein sequence ID" value="SUB89568.1"/>
    <property type="molecule type" value="Genomic_DNA"/>
</dbReference>
<dbReference type="EMBL" id="JRFA01000002">
    <property type="protein sequence ID" value="KGN76384.1"/>
    <property type="molecule type" value="Genomic_DNA"/>
</dbReference>
<reference evidence="3 5" key="2">
    <citation type="submission" date="2018-06" db="EMBL/GenBank/DDBJ databases">
        <authorList>
            <consortium name="Pathogen Informatics"/>
            <person name="Doyle S."/>
        </authorList>
    </citation>
    <scope>NUCLEOTIDE SEQUENCE [LARGE SCALE GENOMIC DNA]</scope>
    <source>
        <strain evidence="3 5">NCTC11632</strain>
    </source>
</reference>
<dbReference type="SUPFAM" id="SSF46955">
    <property type="entry name" value="Putative DNA-binding domain"/>
    <property type="match status" value="1"/>
</dbReference>
<organism evidence="2 4">
    <name type="scientific">Porphyromonas macacae</name>
    <dbReference type="NCBI Taxonomy" id="28115"/>
    <lineage>
        <taxon>Bacteria</taxon>
        <taxon>Pseudomonadati</taxon>
        <taxon>Bacteroidota</taxon>
        <taxon>Bacteroidia</taxon>
        <taxon>Bacteroidales</taxon>
        <taxon>Porphyromonadaceae</taxon>
        <taxon>Porphyromonas</taxon>
    </lineage>
</organism>
<sequence>MNIDRETFIAWMERIMDRFDMTEKKIDRLATQRNCLDGEQLLDNQDLMFLLKVSLRTLQRYRKKGILPYIKLDDGRCYYKATDVHKLIREKL</sequence>
<dbReference type="STRING" id="28115.HQ47_00950"/>
<dbReference type="Proteomes" id="UP000030103">
    <property type="component" value="Unassembled WGS sequence"/>
</dbReference>
<dbReference type="PANTHER" id="PTHR34585:SF22">
    <property type="entry name" value="HELIX-TURN-HELIX DOMAIN-CONTAINING PROTEIN"/>
    <property type="match status" value="1"/>
</dbReference>
<dbReference type="Pfam" id="PF12728">
    <property type="entry name" value="HTH_17"/>
    <property type="match status" value="1"/>
</dbReference>
<reference evidence="2 4" key="1">
    <citation type="submission" date="2014-09" db="EMBL/GenBank/DDBJ databases">
        <title>Draft Genome Sequence of Porphyromonas macacae COT-192_OH2859.</title>
        <authorList>
            <person name="Wallis C."/>
            <person name="Deusch O."/>
            <person name="O'Flynn C."/>
            <person name="Davis I."/>
            <person name="Horsfall A."/>
            <person name="Kirkwood N."/>
            <person name="Harris S."/>
            <person name="Eisen J.A."/>
            <person name="Coil D.A."/>
            <person name="Darling A.E."/>
            <person name="Jospin G."/>
            <person name="Alexiev A."/>
        </authorList>
    </citation>
    <scope>NUCLEOTIDE SEQUENCE [LARGE SCALE GENOMIC DNA]</scope>
    <source>
        <strain evidence="4">COT-192 OH2859</strain>
        <strain evidence="2">COT-192_OH2859</strain>
    </source>
</reference>
<dbReference type="InterPro" id="IPR009061">
    <property type="entry name" value="DNA-bd_dom_put_sf"/>
</dbReference>
<evidence type="ECO:0000259" key="1">
    <source>
        <dbReference type="Pfam" id="PF12728"/>
    </source>
</evidence>
<dbReference type="InterPro" id="IPR041657">
    <property type="entry name" value="HTH_17"/>
</dbReference>
<evidence type="ECO:0000313" key="4">
    <source>
        <dbReference type="Proteomes" id="UP000030103"/>
    </source>
</evidence>
<gene>
    <name evidence="2" type="ORF">HQ47_00950</name>
    <name evidence="3" type="ORF">NCTC11632_01680</name>
</gene>
<evidence type="ECO:0000313" key="5">
    <source>
        <dbReference type="Proteomes" id="UP000254156"/>
    </source>
</evidence>
<evidence type="ECO:0000313" key="2">
    <source>
        <dbReference type="EMBL" id="KGN76384.1"/>
    </source>
</evidence>
<evidence type="ECO:0000313" key="3">
    <source>
        <dbReference type="EMBL" id="SUB89568.1"/>
    </source>
</evidence>
<feature type="domain" description="Helix-turn-helix" evidence="1">
    <location>
        <begin position="42"/>
        <end position="91"/>
    </location>
</feature>
<dbReference type="OrthoDB" id="768005at2"/>
<name>A0A0A2EJ47_9PORP</name>